<evidence type="ECO:0000313" key="3">
    <source>
        <dbReference type="Proteomes" id="UP001565368"/>
    </source>
</evidence>
<comment type="caution">
    <text evidence="2">The sequence shown here is derived from an EMBL/GenBank/DDBJ whole genome shotgun (WGS) entry which is preliminary data.</text>
</comment>
<feature type="region of interest" description="Disordered" evidence="1">
    <location>
        <begin position="195"/>
        <end position="283"/>
    </location>
</feature>
<proteinExistence type="predicted"/>
<gene>
    <name evidence="2" type="ORF">Q8F55_008536</name>
</gene>
<feature type="compositionally biased region" description="Pro residues" evidence="1">
    <location>
        <begin position="32"/>
        <end position="44"/>
    </location>
</feature>
<feature type="region of interest" description="Disordered" evidence="1">
    <location>
        <begin position="23"/>
        <end position="44"/>
    </location>
</feature>
<dbReference type="EMBL" id="JBBXJM010000007">
    <property type="protein sequence ID" value="KAL1404924.1"/>
    <property type="molecule type" value="Genomic_DNA"/>
</dbReference>
<keyword evidence="3" id="KW-1185">Reference proteome</keyword>
<sequence>MDLTTPQVCQHCVWTPHMVGPGEPVNERCLAPKPPRTPAPPPRPLTAAELIDDTITRYLDNIAEHFDFWGPNPQALAASIARLKAFGARLHASAEAFDGVLRRREGADVPEARVQTFRTCIRRVAREHTYALCATVVGYVRDVHAVLHVAVGDYYYDIAPLVPGLERVDAKYTTDLQATHEIYARRMGQRAARFTARAKSTKPRRTKPAQTQPPPDLGRRIGERVAPAAARSAHSLPAKPYDRPPPKPRTGTLDLATRMQHKVSAPRPKPGAGLSSRIAGAVV</sequence>
<protein>
    <submittedName>
        <fullName evidence="2">Uncharacterized protein</fullName>
    </submittedName>
</protein>
<reference evidence="2 3" key="1">
    <citation type="submission" date="2023-08" db="EMBL/GenBank/DDBJ databases">
        <title>Annotated Genome Sequence of Vanrija albida AlHP1.</title>
        <authorList>
            <person name="Herzog R."/>
        </authorList>
    </citation>
    <scope>NUCLEOTIDE SEQUENCE [LARGE SCALE GENOMIC DNA]</scope>
    <source>
        <strain evidence="2 3">AlHP1</strain>
    </source>
</reference>
<name>A0ABR3PR44_9TREE</name>
<dbReference type="RefSeq" id="XP_069204868.1">
    <property type="nucleotide sequence ID" value="XM_069356931.1"/>
</dbReference>
<dbReference type="GeneID" id="95989579"/>
<accession>A0ABR3PR44</accession>
<evidence type="ECO:0000256" key="1">
    <source>
        <dbReference type="SAM" id="MobiDB-lite"/>
    </source>
</evidence>
<organism evidence="2 3">
    <name type="scientific">Vanrija albida</name>
    <dbReference type="NCBI Taxonomy" id="181172"/>
    <lineage>
        <taxon>Eukaryota</taxon>
        <taxon>Fungi</taxon>
        <taxon>Dikarya</taxon>
        <taxon>Basidiomycota</taxon>
        <taxon>Agaricomycotina</taxon>
        <taxon>Tremellomycetes</taxon>
        <taxon>Trichosporonales</taxon>
        <taxon>Trichosporonaceae</taxon>
        <taxon>Vanrija</taxon>
    </lineage>
</organism>
<dbReference type="Proteomes" id="UP001565368">
    <property type="component" value="Unassembled WGS sequence"/>
</dbReference>
<evidence type="ECO:0000313" key="2">
    <source>
        <dbReference type="EMBL" id="KAL1404924.1"/>
    </source>
</evidence>